<organism evidence="2 3">
    <name type="scientific">Cribrihabitans marinus</name>
    <dbReference type="NCBI Taxonomy" id="1227549"/>
    <lineage>
        <taxon>Bacteria</taxon>
        <taxon>Pseudomonadati</taxon>
        <taxon>Pseudomonadota</taxon>
        <taxon>Alphaproteobacteria</taxon>
        <taxon>Rhodobacterales</taxon>
        <taxon>Paracoccaceae</taxon>
        <taxon>Cribrihabitans</taxon>
    </lineage>
</organism>
<feature type="transmembrane region" description="Helical" evidence="1">
    <location>
        <begin position="36"/>
        <end position="60"/>
    </location>
</feature>
<dbReference type="Proteomes" id="UP000199379">
    <property type="component" value="Unassembled WGS sequence"/>
</dbReference>
<evidence type="ECO:0000313" key="2">
    <source>
        <dbReference type="EMBL" id="SEJ14637.1"/>
    </source>
</evidence>
<reference evidence="2 3" key="1">
    <citation type="submission" date="2016-10" db="EMBL/GenBank/DDBJ databases">
        <authorList>
            <person name="de Groot N.N."/>
        </authorList>
    </citation>
    <scope>NUCLEOTIDE SEQUENCE [LARGE SCALE GENOMIC DNA]</scope>
    <source>
        <strain evidence="2 3">DSM 29340</strain>
    </source>
</reference>
<dbReference type="EMBL" id="FNYD01000003">
    <property type="protein sequence ID" value="SEJ14637.1"/>
    <property type="molecule type" value="Genomic_DNA"/>
</dbReference>
<sequence>MKTGTDKIASAVPYVLPVLGGLLGVAYVNLNPWAFVNPVLAIGLGVLLGWGASRLILGLLGRRGR</sequence>
<evidence type="ECO:0000256" key="1">
    <source>
        <dbReference type="SAM" id="Phobius"/>
    </source>
</evidence>
<keyword evidence="3" id="KW-1185">Reference proteome</keyword>
<feature type="transmembrane region" description="Helical" evidence="1">
    <location>
        <begin position="12"/>
        <end position="30"/>
    </location>
</feature>
<proteinExistence type="predicted"/>
<dbReference type="AlphaFoldDB" id="A0A1H6WKH2"/>
<dbReference type="RefSeq" id="WP_092364179.1">
    <property type="nucleotide sequence ID" value="NZ_BMGV01000003.1"/>
</dbReference>
<name>A0A1H6WKH2_9RHOB</name>
<accession>A0A1H6WKH2</accession>
<protein>
    <submittedName>
        <fullName evidence="2">Uncharacterized protein</fullName>
    </submittedName>
</protein>
<gene>
    <name evidence="2" type="ORF">SAMN05444007_103424</name>
</gene>
<dbReference type="STRING" id="1227549.SAMN05444007_103424"/>
<keyword evidence="1" id="KW-0472">Membrane</keyword>
<evidence type="ECO:0000313" key="3">
    <source>
        <dbReference type="Proteomes" id="UP000199379"/>
    </source>
</evidence>
<keyword evidence="1" id="KW-1133">Transmembrane helix</keyword>
<keyword evidence="1" id="KW-0812">Transmembrane</keyword>